<feature type="domain" description="DOD-type homing endonuclease" evidence="1">
    <location>
        <begin position="72"/>
        <end position="229"/>
    </location>
</feature>
<protein>
    <recommendedName>
        <fullName evidence="1">DOD-type homing endonuclease domain-containing protein</fullName>
    </recommendedName>
</protein>
<dbReference type="InterPro" id="IPR004042">
    <property type="entry name" value="Intein_endonuc_central"/>
</dbReference>
<dbReference type="RefSeq" id="WP_345431071.1">
    <property type="nucleotide sequence ID" value="NZ_BAABHK010000003.1"/>
</dbReference>
<accession>A0ABP8UA36</accession>
<dbReference type="Gene3D" id="3.10.28.10">
    <property type="entry name" value="Homing endonucleases"/>
    <property type="match status" value="1"/>
</dbReference>
<evidence type="ECO:0000313" key="2">
    <source>
        <dbReference type="EMBL" id="GAA4624904.1"/>
    </source>
</evidence>
<organism evidence="2 3">
    <name type="scientific">Actinoallomurus vinaceus</name>
    <dbReference type="NCBI Taxonomy" id="1080074"/>
    <lineage>
        <taxon>Bacteria</taxon>
        <taxon>Bacillati</taxon>
        <taxon>Actinomycetota</taxon>
        <taxon>Actinomycetes</taxon>
        <taxon>Streptosporangiales</taxon>
        <taxon>Thermomonosporaceae</taxon>
        <taxon>Actinoallomurus</taxon>
    </lineage>
</organism>
<sequence length="258" mass="29442">MYDVAARNRALKLLTQGLTVAEVSRRTQISRWAIRDWQLRADQGMPVAPVRSCPRCDSDAASLAPGDKYVYLLGLYLGDGCISPVGDPSKRIWSMRIFCADKYPGLQTECADAIRAIRPDNKVRFLPLGGCTEINSHSKHWPCMFPQHGPGKKHTRKIALEDWQQQLVERYTKPFVRGLIHSDGSRSTNRVRHAAKAGDRWYEYPRYFFTNESTDIAQLFTDALDRLGIAWKRSNRNNISIARREAVARLDEFVGPKY</sequence>
<keyword evidence="3" id="KW-1185">Reference proteome</keyword>
<evidence type="ECO:0000259" key="1">
    <source>
        <dbReference type="PROSITE" id="PS50819"/>
    </source>
</evidence>
<evidence type="ECO:0000313" key="3">
    <source>
        <dbReference type="Proteomes" id="UP001501442"/>
    </source>
</evidence>
<reference evidence="3" key="1">
    <citation type="journal article" date="2019" name="Int. J. Syst. Evol. Microbiol.">
        <title>The Global Catalogue of Microorganisms (GCM) 10K type strain sequencing project: providing services to taxonomists for standard genome sequencing and annotation.</title>
        <authorList>
            <consortium name="The Broad Institute Genomics Platform"/>
            <consortium name="The Broad Institute Genome Sequencing Center for Infectious Disease"/>
            <person name="Wu L."/>
            <person name="Ma J."/>
        </authorList>
    </citation>
    <scope>NUCLEOTIDE SEQUENCE [LARGE SCALE GENOMIC DNA]</scope>
    <source>
        <strain evidence="3">JCM 17939</strain>
    </source>
</reference>
<comment type="caution">
    <text evidence="2">The sequence shown here is derived from an EMBL/GenBank/DDBJ whole genome shotgun (WGS) entry which is preliminary data.</text>
</comment>
<dbReference type="EMBL" id="BAABHK010000003">
    <property type="protein sequence ID" value="GAA4624904.1"/>
    <property type="molecule type" value="Genomic_DNA"/>
</dbReference>
<proteinExistence type="predicted"/>
<dbReference type="InterPro" id="IPR027434">
    <property type="entry name" value="Homing_endonucl"/>
</dbReference>
<name>A0ABP8UA36_9ACTN</name>
<dbReference type="PROSITE" id="PS50819">
    <property type="entry name" value="INTEIN_ENDONUCLEASE"/>
    <property type="match status" value="1"/>
</dbReference>
<dbReference type="Proteomes" id="UP001501442">
    <property type="component" value="Unassembled WGS sequence"/>
</dbReference>
<gene>
    <name evidence="2" type="ORF">GCM10023196_026960</name>
</gene>